<name>A0A938WS83_9BACT</name>
<dbReference type="EMBL" id="JACJJG010000015">
    <property type="protein sequence ID" value="MBM6673188.1"/>
    <property type="molecule type" value="Genomic_DNA"/>
</dbReference>
<accession>A0A938WS83</accession>
<keyword evidence="1" id="KW-0732">Signal</keyword>
<evidence type="ECO:0000313" key="2">
    <source>
        <dbReference type="EMBL" id="MBM6673188.1"/>
    </source>
</evidence>
<dbReference type="AlphaFoldDB" id="A0A938WS83"/>
<feature type="chain" id="PRO_5037321506" evidence="1">
    <location>
        <begin position="19"/>
        <end position="181"/>
    </location>
</feature>
<organism evidence="2 3">
    <name type="scientific">Marseilla massiliensis</name>
    <dbReference type="NCBI Taxonomy" id="1841864"/>
    <lineage>
        <taxon>Bacteria</taxon>
        <taxon>Pseudomonadati</taxon>
        <taxon>Bacteroidota</taxon>
        <taxon>Bacteroidia</taxon>
        <taxon>Bacteroidales</taxon>
        <taxon>Prevotellaceae</taxon>
        <taxon>Marseilla</taxon>
    </lineage>
</organism>
<gene>
    <name evidence="2" type="ORF">H6A34_04765</name>
</gene>
<dbReference type="InterPro" id="IPR031762">
    <property type="entry name" value="DUF4738"/>
</dbReference>
<evidence type="ECO:0000256" key="1">
    <source>
        <dbReference type="SAM" id="SignalP"/>
    </source>
</evidence>
<dbReference type="PROSITE" id="PS51257">
    <property type="entry name" value="PROKAR_LIPOPROTEIN"/>
    <property type="match status" value="1"/>
</dbReference>
<protein>
    <submittedName>
        <fullName evidence="2">DUF4738 domain-containing protein</fullName>
    </submittedName>
</protein>
<comment type="caution">
    <text evidence="2">The sequence shown here is derived from an EMBL/GenBank/DDBJ whole genome shotgun (WGS) entry which is preliminary data.</text>
</comment>
<feature type="signal peptide" evidence="1">
    <location>
        <begin position="1"/>
        <end position="18"/>
    </location>
</feature>
<reference evidence="2" key="2">
    <citation type="journal article" date="2021" name="Sci. Rep.">
        <title>The distribution of antibiotic resistance genes in chicken gut microbiota commensals.</title>
        <authorList>
            <person name="Juricova H."/>
            <person name="Matiasovicova J."/>
            <person name="Kubasova T."/>
            <person name="Cejkova D."/>
            <person name="Rychlik I."/>
        </authorList>
    </citation>
    <scope>NUCLEOTIDE SEQUENCE</scope>
    <source>
        <strain evidence="2">An824</strain>
    </source>
</reference>
<proteinExistence type="predicted"/>
<keyword evidence="3" id="KW-1185">Reference proteome</keyword>
<reference evidence="2" key="1">
    <citation type="submission" date="2020-08" db="EMBL/GenBank/DDBJ databases">
        <authorList>
            <person name="Cejkova D."/>
            <person name="Kubasova T."/>
            <person name="Jahodarova E."/>
            <person name="Rychlik I."/>
        </authorList>
    </citation>
    <scope>NUCLEOTIDE SEQUENCE</scope>
    <source>
        <strain evidence="2">An824</strain>
    </source>
</reference>
<evidence type="ECO:0000313" key="3">
    <source>
        <dbReference type="Proteomes" id="UP000706891"/>
    </source>
</evidence>
<sequence>MKIKYTLLLIAAAAFAFSACSEKKPSKDIIAKKTVRKAPAAPVKMQDYDHRDAVEWQGKQYTVSISRRADTSLPMITDDTGNKYYDNKITVRVTRPDGTVFFDKTFGKADFSSVISEKYMKKSALLGIVVDHTDDSSLVLAASVGAPDVLSDDYVPLLITLSCMGDISIEKDTRAELEVEE</sequence>
<dbReference type="Gene3D" id="2.40.128.510">
    <property type="entry name" value="Protein of unknown function DUF4738"/>
    <property type="match status" value="1"/>
</dbReference>
<dbReference type="Proteomes" id="UP000706891">
    <property type="component" value="Unassembled WGS sequence"/>
</dbReference>
<dbReference type="Pfam" id="PF15889">
    <property type="entry name" value="DUF4738"/>
    <property type="match status" value="1"/>
</dbReference>